<accession>A0A5B7EVV5</accession>
<name>A0A5B7EVV5_PORTR</name>
<sequence length="115" mass="12483">MDELSSSVSAGVCFRRLCLGLNRVEAEAINLEAETAPRTMTSWYTNFGPWVYISATASQLSCPTYMNMMMASPTLAQYSPFCLPNSFKTARRILGLLKNAPIVGCASGGLEGDPY</sequence>
<keyword evidence="2" id="KW-1185">Reference proteome</keyword>
<organism evidence="1 2">
    <name type="scientific">Portunus trituberculatus</name>
    <name type="common">Swimming crab</name>
    <name type="synonym">Neptunus trituberculatus</name>
    <dbReference type="NCBI Taxonomy" id="210409"/>
    <lineage>
        <taxon>Eukaryota</taxon>
        <taxon>Metazoa</taxon>
        <taxon>Ecdysozoa</taxon>
        <taxon>Arthropoda</taxon>
        <taxon>Crustacea</taxon>
        <taxon>Multicrustacea</taxon>
        <taxon>Malacostraca</taxon>
        <taxon>Eumalacostraca</taxon>
        <taxon>Eucarida</taxon>
        <taxon>Decapoda</taxon>
        <taxon>Pleocyemata</taxon>
        <taxon>Brachyura</taxon>
        <taxon>Eubrachyura</taxon>
        <taxon>Portunoidea</taxon>
        <taxon>Portunidae</taxon>
        <taxon>Portuninae</taxon>
        <taxon>Portunus</taxon>
    </lineage>
</organism>
<gene>
    <name evidence="1" type="ORF">E2C01_030632</name>
</gene>
<proteinExistence type="predicted"/>
<dbReference type="Proteomes" id="UP000324222">
    <property type="component" value="Unassembled WGS sequence"/>
</dbReference>
<evidence type="ECO:0000313" key="1">
    <source>
        <dbReference type="EMBL" id="MPC37159.1"/>
    </source>
</evidence>
<dbReference type="EMBL" id="VSRR010003702">
    <property type="protein sequence ID" value="MPC37159.1"/>
    <property type="molecule type" value="Genomic_DNA"/>
</dbReference>
<comment type="caution">
    <text evidence="1">The sequence shown here is derived from an EMBL/GenBank/DDBJ whole genome shotgun (WGS) entry which is preliminary data.</text>
</comment>
<dbReference type="AlphaFoldDB" id="A0A5B7EVV5"/>
<protein>
    <submittedName>
        <fullName evidence="1">Uncharacterized protein</fullName>
    </submittedName>
</protein>
<evidence type="ECO:0000313" key="2">
    <source>
        <dbReference type="Proteomes" id="UP000324222"/>
    </source>
</evidence>
<reference evidence="1 2" key="1">
    <citation type="submission" date="2019-05" db="EMBL/GenBank/DDBJ databases">
        <title>Another draft genome of Portunus trituberculatus and its Hox gene families provides insights of decapod evolution.</title>
        <authorList>
            <person name="Jeong J.-H."/>
            <person name="Song I."/>
            <person name="Kim S."/>
            <person name="Choi T."/>
            <person name="Kim D."/>
            <person name="Ryu S."/>
            <person name="Kim W."/>
        </authorList>
    </citation>
    <scope>NUCLEOTIDE SEQUENCE [LARGE SCALE GENOMIC DNA]</scope>
    <source>
        <tissue evidence="1">Muscle</tissue>
    </source>
</reference>